<dbReference type="InterPro" id="IPR036584">
    <property type="entry name" value="FliS_sf"/>
</dbReference>
<dbReference type="OrthoDB" id="9792010at2"/>
<evidence type="ECO:0000256" key="5">
    <source>
        <dbReference type="ARBA" id="ARBA00023186"/>
    </source>
</evidence>
<keyword evidence="7" id="KW-0282">Flagellum</keyword>
<dbReference type="PANTHER" id="PTHR34773">
    <property type="entry name" value="FLAGELLAR SECRETION CHAPERONE FLIS"/>
    <property type="match status" value="1"/>
</dbReference>
<comment type="subcellular location">
    <subcellularLocation>
        <location evidence="1 6">Cytoplasm</location>
        <location evidence="1 6">Cytosol</location>
    </subcellularLocation>
</comment>
<dbReference type="Gene3D" id="1.20.120.340">
    <property type="entry name" value="Flagellar protein FliS"/>
    <property type="match status" value="1"/>
</dbReference>
<gene>
    <name evidence="7" type="ORF">EDC52_105168</name>
</gene>
<dbReference type="AlphaFoldDB" id="A0A4R3YRH3"/>
<keyword evidence="4 6" id="KW-1005">Bacterial flagellum biogenesis</keyword>
<protein>
    <recommendedName>
        <fullName evidence="6">Flagellar secretion chaperone FliS</fullName>
    </recommendedName>
</protein>
<evidence type="ECO:0000256" key="1">
    <source>
        <dbReference type="ARBA" id="ARBA00004514"/>
    </source>
</evidence>
<comment type="similarity">
    <text evidence="2 6">Belongs to the FliS family.</text>
</comment>
<dbReference type="PANTHER" id="PTHR34773:SF1">
    <property type="entry name" value="FLAGELLAR SECRETION CHAPERONE FLIS"/>
    <property type="match status" value="1"/>
</dbReference>
<keyword evidence="5" id="KW-0143">Chaperone</keyword>
<dbReference type="GO" id="GO:0071973">
    <property type="term" value="P:bacterial-type flagellum-dependent cell motility"/>
    <property type="evidence" value="ECO:0007669"/>
    <property type="project" value="TreeGrafter"/>
</dbReference>
<dbReference type="PIRSF" id="PIRSF039090">
    <property type="entry name" value="Flis"/>
    <property type="match status" value="1"/>
</dbReference>
<proteinExistence type="inferred from homology"/>
<dbReference type="RefSeq" id="WP_131865668.1">
    <property type="nucleotide sequence ID" value="NZ_SMCR01000005.1"/>
</dbReference>
<dbReference type="CDD" id="cd16098">
    <property type="entry name" value="FliS"/>
    <property type="match status" value="1"/>
</dbReference>
<reference evidence="7 8" key="1">
    <citation type="submission" date="2019-03" db="EMBL/GenBank/DDBJ databases">
        <title>Genomic Encyclopedia of Type Strains, Phase IV (KMG-IV): sequencing the most valuable type-strain genomes for metagenomic binning, comparative biology and taxonomic classification.</title>
        <authorList>
            <person name="Goeker M."/>
        </authorList>
    </citation>
    <scope>NUCLEOTIDE SEQUENCE [LARGE SCALE GENOMIC DNA]</scope>
    <source>
        <strain evidence="7 8">DSM 19580</strain>
    </source>
</reference>
<dbReference type="GO" id="GO:0044780">
    <property type="term" value="P:bacterial-type flagellum assembly"/>
    <property type="evidence" value="ECO:0007669"/>
    <property type="project" value="InterPro"/>
</dbReference>
<evidence type="ECO:0000313" key="8">
    <source>
        <dbReference type="Proteomes" id="UP000295719"/>
    </source>
</evidence>
<keyword evidence="8" id="KW-1185">Reference proteome</keyword>
<dbReference type="InterPro" id="IPR003713">
    <property type="entry name" value="FliS"/>
</dbReference>
<comment type="caution">
    <text evidence="7">The sequence shown here is derived from an EMBL/GenBank/DDBJ whole genome shotgun (WGS) entry which is preliminary data.</text>
</comment>
<accession>A0A4R3YRH3</accession>
<evidence type="ECO:0000313" key="7">
    <source>
        <dbReference type="EMBL" id="TCV95565.1"/>
    </source>
</evidence>
<evidence type="ECO:0000256" key="3">
    <source>
        <dbReference type="ARBA" id="ARBA00022490"/>
    </source>
</evidence>
<keyword evidence="7" id="KW-0969">Cilium</keyword>
<evidence type="ECO:0000256" key="2">
    <source>
        <dbReference type="ARBA" id="ARBA00008787"/>
    </source>
</evidence>
<evidence type="ECO:0000256" key="6">
    <source>
        <dbReference type="PIRNR" id="PIRNR039090"/>
    </source>
</evidence>
<dbReference type="EMBL" id="SMCR01000005">
    <property type="protein sequence ID" value="TCV95565.1"/>
    <property type="molecule type" value="Genomic_DNA"/>
</dbReference>
<name>A0A4R3YRH3_9GAMM</name>
<dbReference type="Proteomes" id="UP000295719">
    <property type="component" value="Unassembled WGS sequence"/>
</dbReference>
<organism evidence="7 8">
    <name type="scientific">Biostraticola tofi</name>
    <dbReference type="NCBI Taxonomy" id="466109"/>
    <lineage>
        <taxon>Bacteria</taxon>
        <taxon>Pseudomonadati</taxon>
        <taxon>Pseudomonadota</taxon>
        <taxon>Gammaproteobacteria</taxon>
        <taxon>Enterobacterales</taxon>
        <taxon>Bruguierivoracaceae</taxon>
        <taxon>Biostraticola</taxon>
    </lineage>
</organism>
<keyword evidence="7" id="KW-0966">Cell projection</keyword>
<dbReference type="NCBIfam" id="TIGR00208">
    <property type="entry name" value="fliS"/>
    <property type="match status" value="1"/>
</dbReference>
<dbReference type="GO" id="GO:0005829">
    <property type="term" value="C:cytosol"/>
    <property type="evidence" value="ECO:0007669"/>
    <property type="project" value="UniProtKB-SubCell"/>
</dbReference>
<dbReference type="SUPFAM" id="SSF101116">
    <property type="entry name" value="Flagellar export chaperone FliS"/>
    <property type="match status" value="1"/>
</dbReference>
<dbReference type="Pfam" id="PF02561">
    <property type="entry name" value="FliS"/>
    <property type="match status" value="1"/>
</dbReference>
<evidence type="ECO:0000256" key="4">
    <source>
        <dbReference type="ARBA" id="ARBA00022795"/>
    </source>
</evidence>
<keyword evidence="3 6" id="KW-0963">Cytoplasm</keyword>
<sequence>MYPHQGSQAYRQVGLESSAMGADPHKLIMLLFEGAHSAMLRAKIFMANGDIPARGAEITKAINIIQQGLRAALDHQQGGELSHNLERLYDYMTRTLLQANLQQDIDAITHVDTLMMNIYDAWKQISPSPKA</sequence>